<protein>
    <submittedName>
        <fullName evidence="9">Regulatory Fis family protein</fullName>
    </submittedName>
</protein>
<dbReference type="InterPro" id="IPR002078">
    <property type="entry name" value="Sigma_54_int"/>
</dbReference>
<dbReference type="Pfam" id="PF00072">
    <property type="entry name" value="Response_reg"/>
    <property type="match status" value="1"/>
</dbReference>
<dbReference type="InterPro" id="IPR011006">
    <property type="entry name" value="CheY-like_superfamily"/>
</dbReference>
<keyword evidence="4" id="KW-0238">DNA-binding</keyword>
<dbReference type="InterPro" id="IPR001789">
    <property type="entry name" value="Sig_transdc_resp-reg_receiver"/>
</dbReference>
<keyword evidence="1" id="KW-0547">Nucleotide-binding</keyword>
<dbReference type="PROSITE" id="PS50045">
    <property type="entry name" value="SIGMA54_INTERACT_4"/>
    <property type="match status" value="1"/>
</dbReference>
<dbReference type="GO" id="GO:0006355">
    <property type="term" value="P:regulation of DNA-templated transcription"/>
    <property type="evidence" value="ECO:0007669"/>
    <property type="project" value="InterPro"/>
</dbReference>
<evidence type="ECO:0000256" key="4">
    <source>
        <dbReference type="ARBA" id="ARBA00023125"/>
    </source>
</evidence>
<keyword evidence="6" id="KW-0597">Phosphoprotein</keyword>
<dbReference type="FunFam" id="3.40.50.300:FF:000006">
    <property type="entry name" value="DNA-binding transcriptional regulator NtrC"/>
    <property type="match status" value="1"/>
</dbReference>
<comment type="caution">
    <text evidence="9">The sequence shown here is derived from an EMBL/GenBank/DDBJ whole genome shotgun (WGS) entry which is preliminary data.</text>
</comment>
<dbReference type="InterPro" id="IPR025944">
    <property type="entry name" value="Sigma_54_int_dom_CS"/>
</dbReference>
<dbReference type="RefSeq" id="WP_145719457.1">
    <property type="nucleotide sequence ID" value="NZ_BAAAFY010000003.1"/>
</dbReference>
<dbReference type="InterPro" id="IPR025662">
    <property type="entry name" value="Sigma_54_int_dom_ATP-bd_1"/>
</dbReference>
<dbReference type="PANTHER" id="PTHR32071:SF123">
    <property type="entry name" value="DNA-BINDING TRANSCRIPTIONAL ACTIVATOR HYFR-RELATED"/>
    <property type="match status" value="1"/>
</dbReference>
<dbReference type="GO" id="GO:0000160">
    <property type="term" value="P:phosphorelay signal transduction system"/>
    <property type="evidence" value="ECO:0007669"/>
    <property type="project" value="InterPro"/>
</dbReference>
<evidence type="ECO:0000259" key="7">
    <source>
        <dbReference type="PROSITE" id="PS50045"/>
    </source>
</evidence>
<evidence type="ECO:0000256" key="6">
    <source>
        <dbReference type="PROSITE-ProRule" id="PRU00169"/>
    </source>
</evidence>
<dbReference type="InterPro" id="IPR058031">
    <property type="entry name" value="AAA_lid_NorR"/>
</dbReference>
<dbReference type="Proteomes" id="UP000316778">
    <property type="component" value="Unassembled WGS sequence"/>
</dbReference>
<dbReference type="InterPro" id="IPR027417">
    <property type="entry name" value="P-loop_NTPase"/>
</dbReference>
<dbReference type="PROSITE" id="PS00675">
    <property type="entry name" value="SIGMA54_INTERACT_1"/>
    <property type="match status" value="1"/>
</dbReference>
<evidence type="ECO:0000256" key="1">
    <source>
        <dbReference type="ARBA" id="ARBA00022741"/>
    </source>
</evidence>
<feature type="domain" description="Sigma-54 factor interaction" evidence="7">
    <location>
        <begin position="315"/>
        <end position="544"/>
    </location>
</feature>
<dbReference type="SUPFAM" id="SSF52172">
    <property type="entry name" value="CheY-like"/>
    <property type="match status" value="1"/>
</dbReference>
<dbReference type="Gene3D" id="1.10.8.60">
    <property type="match status" value="1"/>
</dbReference>
<dbReference type="Gene3D" id="3.40.50.2300">
    <property type="match status" value="1"/>
</dbReference>
<dbReference type="CDD" id="cd00009">
    <property type="entry name" value="AAA"/>
    <property type="match status" value="1"/>
</dbReference>
<sequence length="637" mass="71083">MNEKVLIVEDEYIVANDLRLILQKAGYQVCGIAASVPEALDIIAQHHPGLVLLDIYLKGKLTGIDLAQQLREQHIAFVYLSANSNQEVLEAAKATQPYGFLVKPFREKDVLVTLDVARYRHEHSLESTLHRETRLQEALSRMMAEESGYEEKLLKMAMALQSHVPFDYLAAGPLGFLRIGFDEYQVIGNRELSVISGQREAALETLQAAAPPDHTVAWYNREDFQRLCARHPFRQLLARTFGLESHLVMPLLLANGEVTAFSFYSRRPDAYQAAHQALLGRLQPLLQAAVAPAVKQSTGPAVLPGVPANENFTGIIGSSHRLLHVLDHVAQVAPFDTSVLILGESGTGKEKIAQSIHRLSPRSHKPLVKVNCAALPSNLIESELFGYEKGAFTGAADKRIGKFEQAHEGTIFLDEIGEMPLELQVKLLRVLQEKEIERIGGRSPVKINVRIIAATNRHLEKEVAEGRFRLDLYYRLNVFPVLLPPLRERPEDIRPLALSFAEQCCSRVKKRFPGISAQMMSELEAWHWPGNIRELENVIEQSVILNNGVSPLELKRPLGNGLFAPPQPAPLEQAPVKTFTDVKKLLQDTERAYILSVLKKTNGRIRGESGAAQLLNLNPTTLESRIARLGIRKEEIK</sequence>
<dbReference type="AlphaFoldDB" id="A0A562SHX9"/>
<dbReference type="InterPro" id="IPR003593">
    <property type="entry name" value="AAA+_ATPase"/>
</dbReference>
<evidence type="ECO:0000313" key="10">
    <source>
        <dbReference type="Proteomes" id="UP000316778"/>
    </source>
</evidence>
<dbReference type="PANTHER" id="PTHR32071">
    <property type="entry name" value="TRANSCRIPTIONAL REGULATORY PROTEIN"/>
    <property type="match status" value="1"/>
</dbReference>
<evidence type="ECO:0000256" key="5">
    <source>
        <dbReference type="ARBA" id="ARBA00023163"/>
    </source>
</evidence>
<gene>
    <name evidence="9" type="ORF">LX66_5514</name>
</gene>
<dbReference type="InterPro" id="IPR025943">
    <property type="entry name" value="Sigma_54_int_dom_ATP-bd_2"/>
</dbReference>
<feature type="modified residue" description="4-aspartylphosphate" evidence="6">
    <location>
        <position position="54"/>
    </location>
</feature>
<evidence type="ECO:0000259" key="8">
    <source>
        <dbReference type="PROSITE" id="PS50110"/>
    </source>
</evidence>
<dbReference type="Pfam" id="PF00158">
    <property type="entry name" value="Sigma54_activat"/>
    <property type="match status" value="1"/>
</dbReference>
<dbReference type="EMBL" id="VLLG01000008">
    <property type="protein sequence ID" value="TWI80909.1"/>
    <property type="molecule type" value="Genomic_DNA"/>
</dbReference>
<evidence type="ECO:0000256" key="3">
    <source>
        <dbReference type="ARBA" id="ARBA00023015"/>
    </source>
</evidence>
<keyword evidence="3" id="KW-0805">Transcription regulation</keyword>
<dbReference type="SMART" id="SM00382">
    <property type="entry name" value="AAA"/>
    <property type="match status" value="1"/>
</dbReference>
<proteinExistence type="predicted"/>
<dbReference type="PROSITE" id="PS00688">
    <property type="entry name" value="SIGMA54_INTERACT_3"/>
    <property type="match status" value="1"/>
</dbReference>
<name>A0A562SHX9_CHIJA</name>
<dbReference type="SUPFAM" id="SSF52540">
    <property type="entry name" value="P-loop containing nucleoside triphosphate hydrolases"/>
    <property type="match status" value="1"/>
</dbReference>
<dbReference type="PROSITE" id="PS00676">
    <property type="entry name" value="SIGMA54_INTERACT_2"/>
    <property type="match status" value="1"/>
</dbReference>
<dbReference type="Gene3D" id="3.40.50.300">
    <property type="entry name" value="P-loop containing nucleotide triphosphate hydrolases"/>
    <property type="match status" value="1"/>
</dbReference>
<accession>A0A562SHX9</accession>
<dbReference type="SMART" id="SM00448">
    <property type="entry name" value="REC"/>
    <property type="match status" value="1"/>
</dbReference>
<feature type="domain" description="Response regulatory" evidence="8">
    <location>
        <begin position="4"/>
        <end position="118"/>
    </location>
</feature>
<keyword evidence="10" id="KW-1185">Reference proteome</keyword>
<keyword evidence="5" id="KW-0804">Transcription</keyword>
<dbReference type="OrthoDB" id="9767722at2"/>
<keyword evidence="2" id="KW-0067">ATP-binding</keyword>
<dbReference type="CDD" id="cd17534">
    <property type="entry name" value="REC_DC-like"/>
    <property type="match status" value="1"/>
</dbReference>
<dbReference type="Pfam" id="PF25601">
    <property type="entry name" value="AAA_lid_14"/>
    <property type="match status" value="1"/>
</dbReference>
<evidence type="ECO:0000313" key="9">
    <source>
        <dbReference type="EMBL" id="TWI80909.1"/>
    </source>
</evidence>
<dbReference type="Gene3D" id="1.10.10.60">
    <property type="entry name" value="Homeodomain-like"/>
    <property type="match status" value="1"/>
</dbReference>
<dbReference type="GO" id="GO:0003677">
    <property type="term" value="F:DNA binding"/>
    <property type="evidence" value="ECO:0007669"/>
    <property type="project" value="UniProtKB-KW"/>
</dbReference>
<organism evidence="9 10">
    <name type="scientific">Chitinophaga japonensis</name>
    <name type="common">Flexibacter japonensis</name>
    <dbReference type="NCBI Taxonomy" id="104662"/>
    <lineage>
        <taxon>Bacteria</taxon>
        <taxon>Pseudomonadati</taxon>
        <taxon>Bacteroidota</taxon>
        <taxon>Chitinophagia</taxon>
        <taxon>Chitinophagales</taxon>
        <taxon>Chitinophagaceae</taxon>
        <taxon>Chitinophaga</taxon>
    </lineage>
</organism>
<dbReference type="GO" id="GO:0005524">
    <property type="term" value="F:ATP binding"/>
    <property type="evidence" value="ECO:0007669"/>
    <property type="project" value="UniProtKB-KW"/>
</dbReference>
<evidence type="ECO:0000256" key="2">
    <source>
        <dbReference type="ARBA" id="ARBA00022840"/>
    </source>
</evidence>
<dbReference type="PROSITE" id="PS50110">
    <property type="entry name" value="RESPONSE_REGULATORY"/>
    <property type="match status" value="1"/>
</dbReference>
<reference evidence="9 10" key="1">
    <citation type="journal article" date="2013" name="Stand. Genomic Sci.">
        <title>Genomic Encyclopedia of Type Strains, Phase I: The one thousand microbial genomes (KMG-I) project.</title>
        <authorList>
            <person name="Kyrpides N.C."/>
            <person name="Woyke T."/>
            <person name="Eisen J.A."/>
            <person name="Garrity G."/>
            <person name="Lilburn T.G."/>
            <person name="Beck B.J."/>
            <person name="Whitman W.B."/>
            <person name="Hugenholtz P."/>
            <person name="Klenk H.P."/>
        </authorList>
    </citation>
    <scope>NUCLEOTIDE SEQUENCE [LARGE SCALE GENOMIC DNA]</scope>
    <source>
        <strain evidence="9 10">DSM 13484</strain>
    </source>
</reference>